<dbReference type="RefSeq" id="WP_157993913.1">
    <property type="nucleotide sequence ID" value="NZ_AP019400.1"/>
</dbReference>
<evidence type="ECO:0000259" key="7">
    <source>
        <dbReference type="Pfam" id="PF08281"/>
    </source>
</evidence>
<protein>
    <submittedName>
        <fullName evidence="8">DNA-directed RNA polymerase sigma-70 factor</fullName>
    </submittedName>
</protein>
<dbReference type="PANTHER" id="PTHR43133:SF8">
    <property type="entry name" value="RNA POLYMERASE SIGMA FACTOR HI_1459-RELATED"/>
    <property type="match status" value="1"/>
</dbReference>
<evidence type="ECO:0000256" key="1">
    <source>
        <dbReference type="ARBA" id="ARBA00010641"/>
    </source>
</evidence>
<dbReference type="InterPro" id="IPR039425">
    <property type="entry name" value="RNA_pol_sigma-70-like"/>
</dbReference>
<dbReference type="GO" id="GO:0000428">
    <property type="term" value="C:DNA-directed RNA polymerase complex"/>
    <property type="evidence" value="ECO:0007669"/>
    <property type="project" value="UniProtKB-KW"/>
</dbReference>
<feature type="domain" description="RNA polymerase sigma factor 70 region 4 type 2" evidence="7">
    <location>
        <begin position="124"/>
        <end position="169"/>
    </location>
</feature>
<dbReference type="Gene3D" id="1.10.10.10">
    <property type="entry name" value="Winged helix-like DNA-binding domain superfamily/Winged helix DNA-binding domain"/>
    <property type="match status" value="1"/>
</dbReference>
<comment type="similarity">
    <text evidence="1">Belongs to the sigma-70 factor family. ECF subfamily.</text>
</comment>
<evidence type="ECO:0000256" key="2">
    <source>
        <dbReference type="ARBA" id="ARBA00023015"/>
    </source>
</evidence>
<name>A0A3T1CYH9_9BACL</name>
<dbReference type="Pfam" id="PF08281">
    <property type="entry name" value="Sigma70_r4_2"/>
    <property type="match status" value="1"/>
</dbReference>
<organism evidence="8 9">
    <name type="scientific">Cohnella abietis</name>
    <dbReference type="NCBI Taxonomy" id="2507935"/>
    <lineage>
        <taxon>Bacteria</taxon>
        <taxon>Bacillati</taxon>
        <taxon>Bacillota</taxon>
        <taxon>Bacilli</taxon>
        <taxon>Bacillales</taxon>
        <taxon>Paenibacillaceae</taxon>
        <taxon>Cohnella</taxon>
    </lineage>
</organism>
<dbReference type="InterPro" id="IPR013324">
    <property type="entry name" value="RNA_pol_sigma_r3/r4-like"/>
</dbReference>
<dbReference type="AlphaFoldDB" id="A0A3T1CYH9"/>
<keyword evidence="3" id="KW-0731">Sigma factor</keyword>
<dbReference type="Pfam" id="PF04542">
    <property type="entry name" value="Sigma70_r2"/>
    <property type="match status" value="1"/>
</dbReference>
<feature type="domain" description="RNA polymerase sigma-70 region 2" evidence="6">
    <location>
        <begin position="23"/>
        <end position="88"/>
    </location>
</feature>
<reference evidence="8 9" key="1">
    <citation type="submission" date="2019-01" db="EMBL/GenBank/DDBJ databases">
        <title>Complete genome sequence of Cohnella hallensis HS21 isolated from Korean fir (Abies koreana) rhizospheric soil.</title>
        <authorList>
            <person name="Jiang L."/>
            <person name="Kang S.W."/>
            <person name="Kim S."/>
            <person name="Jung J."/>
            <person name="Kim C.Y."/>
            <person name="Kim D.H."/>
            <person name="Kim S.W."/>
            <person name="Lee J."/>
        </authorList>
    </citation>
    <scope>NUCLEOTIDE SEQUENCE [LARGE SCALE GENOMIC DNA]</scope>
    <source>
        <strain evidence="8 9">HS21</strain>
    </source>
</reference>
<keyword evidence="8" id="KW-0240">DNA-directed RNA polymerase</keyword>
<evidence type="ECO:0000256" key="4">
    <source>
        <dbReference type="ARBA" id="ARBA00023125"/>
    </source>
</evidence>
<gene>
    <name evidence="8" type="ORF">KCTCHS21_02990</name>
</gene>
<evidence type="ECO:0000259" key="6">
    <source>
        <dbReference type="Pfam" id="PF04542"/>
    </source>
</evidence>
<evidence type="ECO:0000313" key="8">
    <source>
        <dbReference type="EMBL" id="BBI30900.1"/>
    </source>
</evidence>
<dbReference type="InterPro" id="IPR013325">
    <property type="entry name" value="RNA_pol_sigma_r2"/>
</dbReference>
<accession>A0A3T1CYH9</accession>
<dbReference type="SUPFAM" id="SSF88946">
    <property type="entry name" value="Sigma2 domain of RNA polymerase sigma factors"/>
    <property type="match status" value="1"/>
</dbReference>
<dbReference type="EMBL" id="AP019400">
    <property type="protein sequence ID" value="BBI30900.1"/>
    <property type="molecule type" value="Genomic_DNA"/>
</dbReference>
<sequence>MEEKILIQQLKHKSQPALEHLIDLYSAYVSTIVRNIIGAQMRIEDIEEVVSDVFVLLWNNATQIQENGSLKSYIAAIARNQALKKLRNLDPQFCLLEEDILIVRDTNDPLKESENKQELEWIFSTMEKQDREIFLRYYFFFEKTKDIALQLKMNESTVRSRLLRGRAFLKQRLIEGGYEFENKHIQNG</sequence>
<dbReference type="SUPFAM" id="SSF88659">
    <property type="entry name" value="Sigma3 and sigma4 domains of RNA polymerase sigma factors"/>
    <property type="match status" value="1"/>
</dbReference>
<keyword evidence="9" id="KW-1185">Reference proteome</keyword>
<dbReference type="OrthoDB" id="2678696at2"/>
<dbReference type="Proteomes" id="UP000289856">
    <property type="component" value="Chromosome"/>
</dbReference>
<dbReference type="InterPro" id="IPR013249">
    <property type="entry name" value="RNA_pol_sigma70_r4_t2"/>
</dbReference>
<proteinExistence type="inferred from homology"/>
<dbReference type="GO" id="GO:0003677">
    <property type="term" value="F:DNA binding"/>
    <property type="evidence" value="ECO:0007669"/>
    <property type="project" value="UniProtKB-KW"/>
</dbReference>
<dbReference type="InterPro" id="IPR036388">
    <property type="entry name" value="WH-like_DNA-bd_sf"/>
</dbReference>
<dbReference type="GO" id="GO:0006352">
    <property type="term" value="P:DNA-templated transcription initiation"/>
    <property type="evidence" value="ECO:0007669"/>
    <property type="project" value="InterPro"/>
</dbReference>
<dbReference type="PANTHER" id="PTHR43133">
    <property type="entry name" value="RNA POLYMERASE ECF-TYPE SIGMA FACTO"/>
    <property type="match status" value="1"/>
</dbReference>
<keyword evidence="2" id="KW-0805">Transcription regulation</keyword>
<evidence type="ECO:0000256" key="5">
    <source>
        <dbReference type="ARBA" id="ARBA00023163"/>
    </source>
</evidence>
<evidence type="ECO:0000313" key="9">
    <source>
        <dbReference type="Proteomes" id="UP000289856"/>
    </source>
</evidence>
<evidence type="ECO:0000256" key="3">
    <source>
        <dbReference type="ARBA" id="ARBA00023082"/>
    </source>
</evidence>
<dbReference type="Gene3D" id="1.10.1740.10">
    <property type="match status" value="1"/>
</dbReference>
<dbReference type="KEGG" id="cohn:KCTCHS21_02990"/>
<dbReference type="InterPro" id="IPR014284">
    <property type="entry name" value="RNA_pol_sigma-70_dom"/>
</dbReference>
<keyword evidence="5" id="KW-0804">Transcription</keyword>
<keyword evidence="4" id="KW-0238">DNA-binding</keyword>
<dbReference type="NCBIfam" id="TIGR02937">
    <property type="entry name" value="sigma70-ECF"/>
    <property type="match status" value="1"/>
</dbReference>
<dbReference type="InterPro" id="IPR007627">
    <property type="entry name" value="RNA_pol_sigma70_r2"/>
</dbReference>
<dbReference type="GO" id="GO:0016987">
    <property type="term" value="F:sigma factor activity"/>
    <property type="evidence" value="ECO:0007669"/>
    <property type="project" value="UniProtKB-KW"/>
</dbReference>